<organism evidence="2 3">
    <name type="scientific">Sporobacter termitidis DSM 10068</name>
    <dbReference type="NCBI Taxonomy" id="1123282"/>
    <lineage>
        <taxon>Bacteria</taxon>
        <taxon>Bacillati</taxon>
        <taxon>Bacillota</taxon>
        <taxon>Clostridia</taxon>
        <taxon>Eubacteriales</taxon>
        <taxon>Oscillospiraceae</taxon>
        <taxon>Sporobacter</taxon>
    </lineage>
</organism>
<dbReference type="PANTHER" id="PTHR33744">
    <property type="entry name" value="CARBOHYDRATE DIACID REGULATOR"/>
    <property type="match status" value="1"/>
</dbReference>
<feature type="domain" description="PucR C-terminal helix-turn-helix" evidence="1">
    <location>
        <begin position="440"/>
        <end position="492"/>
    </location>
</feature>
<dbReference type="OrthoDB" id="1969285at2"/>
<sequence length="503" mass="57269">MKINLQIIYCRMPQNAALHIASDSRELLSARLLTPKISRFDRSAVYIGKTSDILALRHGALPENMICVGKGDVRPLVEANMYNVMVLEGVSVIEAHNRVQDIFDYYNQIDSELVNAVLQEKELQPILDICTRFFDNPVYIIDAAQKLISCSSNLIDAEWNNLAATGYVGVEVVNSLKKLDQLGRDAQLVNLESIPPFLSVIIYDKSEKVGSVGVRQLYSKVSENQLSLLKYVAEVLTAAVGKENYARYVKAGYMSRFMIDMLKDTDFEVSFIMHSLSQISWKIDDDYYIFKIMPDPQDITGGTVKYSGELMKNMFPGSVLLSVGDVLALVVNTRLCRDALPEAFVQLEDFLVKRNFICGVSMMFKDFSRLYEQYKLAGAAIELGGMIDRQKNLFRYEDYIMPHMISLCDETFNVGVLCHASALRLHEYDRQTGNNYFYCLYVYLLNEKSLLLSSKQLNIHRSTLIYRLNKISEIISADLSDQHVRMHLILSYEILHFLDCLKG</sequence>
<evidence type="ECO:0000259" key="1">
    <source>
        <dbReference type="Pfam" id="PF13556"/>
    </source>
</evidence>
<reference evidence="2 3" key="1">
    <citation type="submission" date="2016-11" db="EMBL/GenBank/DDBJ databases">
        <authorList>
            <person name="Jaros S."/>
            <person name="Januszkiewicz K."/>
            <person name="Wedrychowicz H."/>
        </authorList>
    </citation>
    <scope>NUCLEOTIDE SEQUENCE [LARGE SCALE GENOMIC DNA]</scope>
    <source>
        <strain evidence="2 3">DSM 10068</strain>
    </source>
</reference>
<dbReference type="InterPro" id="IPR051448">
    <property type="entry name" value="CdaR-like_regulators"/>
</dbReference>
<dbReference type="InterPro" id="IPR042070">
    <property type="entry name" value="PucR_C-HTH_sf"/>
</dbReference>
<keyword evidence="3" id="KW-1185">Reference proteome</keyword>
<name>A0A1M5YY31_9FIRM</name>
<dbReference type="InterPro" id="IPR025736">
    <property type="entry name" value="PucR_C-HTH_dom"/>
</dbReference>
<dbReference type="Proteomes" id="UP000183995">
    <property type="component" value="Unassembled WGS sequence"/>
</dbReference>
<evidence type="ECO:0000313" key="2">
    <source>
        <dbReference type="EMBL" id="SHI16931.1"/>
    </source>
</evidence>
<protein>
    <submittedName>
        <fullName evidence="2">Transcriptional regulator, CdaR family</fullName>
    </submittedName>
</protein>
<proteinExistence type="predicted"/>
<dbReference type="Gene3D" id="1.10.10.2840">
    <property type="entry name" value="PucR C-terminal helix-turn-helix domain"/>
    <property type="match status" value="1"/>
</dbReference>
<dbReference type="RefSeq" id="WP_073080611.1">
    <property type="nucleotide sequence ID" value="NZ_FQXV01000011.1"/>
</dbReference>
<gene>
    <name evidence="2" type="ORF">SAMN02745823_02990</name>
</gene>
<evidence type="ECO:0000313" key="3">
    <source>
        <dbReference type="Proteomes" id="UP000183995"/>
    </source>
</evidence>
<dbReference type="Pfam" id="PF13556">
    <property type="entry name" value="HTH_30"/>
    <property type="match status" value="1"/>
</dbReference>
<dbReference type="EMBL" id="FQXV01000011">
    <property type="protein sequence ID" value="SHI16931.1"/>
    <property type="molecule type" value="Genomic_DNA"/>
</dbReference>
<dbReference type="AlphaFoldDB" id="A0A1M5YY31"/>
<dbReference type="PANTHER" id="PTHR33744:SF1">
    <property type="entry name" value="DNA-BINDING TRANSCRIPTIONAL ACTIVATOR ADER"/>
    <property type="match status" value="1"/>
</dbReference>
<dbReference type="STRING" id="1123282.SAMN02745823_02990"/>
<accession>A0A1M5YY31</accession>